<name>A0A1A9VH71_GLOAU</name>
<sequence length="169" mass="18463">MKLGDGKTITIASGGNGERAGVNGAVVKELGVPMSDGAPGGIRVAAAATAARAVVLPQLRGVAEYIKPRLLLLLMLLLLLLLRILVVGKGHGYIRSQRCLPLRPLWCSSTIDFNSLQRICSNFQKFPNNIFELFFLPVWLFGTRDLQISQATYIGDIMAQDTRCECVYQ</sequence>
<evidence type="ECO:0000313" key="2">
    <source>
        <dbReference type="EnsemblMetazoa" id="GAUT037174-PA"/>
    </source>
</evidence>
<keyword evidence="3" id="KW-1185">Reference proteome</keyword>
<dbReference type="EnsemblMetazoa" id="GAUT037174-RA">
    <property type="protein sequence ID" value="GAUT037174-PA"/>
    <property type="gene ID" value="GAUT037174"/>
</dbReference>
<proteinExistence type="predicted"/>
<dbReference type="VEuPathDB" id="VectorBase:GAUT037174"/>
<dbReference type="Proteomes" id="UP000078200">
    <property type="component" value="Unassembled WGS sequence"/>
</dbReference>
<reference evidence="2" key="1">
    <citation type="submission" date="2020-05" db="UniProtKB">
        <authorList>
            <consortium name="EnsemblMetazoa"/>
        </authorList>
    </citation>
    <scope>IDENTIFICATION</scope>
    <source>
        <strain evidence="2">TTRI</strain>
    </source>
</reference>
<keyword evidence="1" id="KW-1133">Transmembrane helix</keyword>
<protein>
    <submittedName>
        <fullName evidence="2">Uncharacterized protein</fullName>
    </submittedName>
</protein>
<dbReference type="AlphaFoldDB" id="A0A1A9VH71"/>
<evidence type="ECO:0000313" key="3">
    <source>
        <dbReference type="Proteomes" id="UP000078200"/>
    </source>
</evidence>
<organism evidence="2 3">
    <name type="scientific">Glossina austeni</name>
    <name type="common">Savannah tsetse fly</name>
    <dbReference type="NCBI Taxonomy" id="7395"/>
    <lineage>
        <taxon>Eukaryota</taxon>
        <taxon>Metazoa</taxon>
        <taxon>Ecdysozoa</taxon>
        <taxon>Arthropoda</taxon>
        <taxon>Hexapoda</taxon>
        <taxon>Insecta</taxon>
        <taxon>Pterygota</taxon>
        <taxon>Neoptera</taxon>
        <taxon>Endopterygota</taxon>
        <taxon>Diptera</taxon>
        <taxon>Brachycera</taxon>
        <taxon>Muscomorpha</taxon>
        <taxon>Hippoboscoidea</taxon>
        <taxon>Glossinidae</taxon>
        <taxon>Glossina</taxon>
    </lineage>
</organism>
<keyword evidence="1" id="KW-0812">Transmembrane</keyword>
<evidence type="ECO:0000256" key="1">
    <source>
        <dbReference type="SAM" id="Phobius"/>
    </source>
</evidence>
<feature type="transmembrane region" description="Helical" evidence="1">
    <location>
        <begin position="70"/>
        <end position="88"/>
    </location>
</feature>
<keyword evidence="1" id="KW-0472">Membrane</keyword>
<accession>A0A1A9VH71</accession>